<evidence type="ECO:0000259" key="4">
    <source>
        <dbReference type="SMART" id="SM00646"/>
    </source>
</evidence>
<dbReference type="Proteomes" id="UP001320272">
    <property type="component" value="Unassembled WGS sequence"/>
</dbReference>
<comment type="caution">
    <text evidence="5">The sequence shown here is derived from an EMBL/GenBank/DDBJ whole genome shotgun (WGS) entry which is preliminary data.</text>
</comment>
<dbReference type="PANTHER" id="PTHR30404:SF0">
    <property type="entry name" value="N-ACETYLMURAMOYL-L-ALANINE AMIDASE AMIC"/>
    <property type="match status" value="1"/>
</dbReference>
<dbReference type="PANTHER" id="PTHR30404">
    <property type="entry name" value="N-ACETYLMURAMOYL-L-ALANINE AMIDASE"/>
    <property type="match status" value="1"/>
</dbReference>
<proteinExistence type="predicted"/>
<protein>
    <recommendedName>
        <fullName evidence="2">N-acetylmuramoyl-L-alanine amidase</fullName>
        <ecNumber evidence="2">3.5.1.28</ecNumber>
    </recommendedName>
</protein>
<dbReference type="CDD" id="cd02696">
    <property type="entry name" value="MurNAc-LAA"/>
    <property type="match status" value="1"/>
</dbReference>
<dbReference type="RefSeq" id="WP_234253176.1">
    <property type="nucleotide sequence ID" value="NZ_JABFTV010000002.1"/>
</dbReference>
<evidence type="ECO:0000256" key="1">
    <source>
        <dbReference type="ARBA" id="ARBA00001561"/>
    </source>
</evidence>
<dbReference type="Pfam" id="PF01520">
    <property type="entry name" value="Amidase_3"/>
    <property type="match status" value="1"/>
</dbReference>
<gene>
    <name evidence="5" type="ORF">HOP59_06005</name>
</gene>
<reference evidence="5 6" key="1">
    <citation type="journal article" date="2021" name="Front. Microbiol.">
        <title>Aerobic Denitrification and Heterotrophic Sulfur Oxidation in the Genus Halomonas Revealed by Six Novel Species Characterizations and Genome-Based Analysis.</title>
        <authorList>
            <person name="Wang L."/>
            <person name="Shao Z."/>
        </authorList>
    </citation>
    <scope>NUCLEOTIDE SEQUENCE [LARGE SCALE GENOMIC DNA]</scope>
    <source>
        <strain evidence="5 6">MCCC 1A11058</strain>
    </source>
</reference>
<evidence type="ECO:0000256" key="2">
    <source>
        <dbReference type="ARBA" id="ARBA00011901"/>
    </source>
</evidence>
<evidence type="ECO:0000313" key="5">
    <source>
        <dbReference type="EMBL" id="MCE8023678.1"/>
    </source>
</evidence>
<name>A0ABS9APZ4_9GAMM</name>
<dbReference type="SUPFAM" id="SSF53187">
    <property type="entry name" value="Zn-dependent exopeptidases"/>
    <property type="match status" value="1"/>
</dbReference>
<dbReference type="SMART" id="SM00646">
    <property type="entry name" value="Ami_3"/>
    <property type="match status" value="1"/>
</dbReference>
<comment type="catalytic activity">
    <reaction evidence="1">
        <text>Hydrolyzes the link between N-acetylmuramoyl residues and L-amino acid residues in certain cell-wall glycopeptides.</text>
        <dbReference type="EC" id="3.5.1.28"/>
    </reaction>
</comment>
<sequence>MTHPLTPAATQVKSLFIAAGHSDTDPGAVGHGYTEADIVLEFRDLLAAYLRGKVLFDKDGHPGQNLPLVEAIGAAKSHELAVEFHCNAAVNPSATGTETLSHPDDYPLGAVLCKAISETLGIANRGPDGAVSRQHSRFGFIRDGGGIIVELFFISNKSDLAKYIANRRRLVEAVGNVLIEAACADTYGEAA</sequence>
<accession>A0ABS9APZ4</accession>
<dbReference type="EC" id="3.5.1.28" evidence="2"/>
<organism evidence="5 6">
    <name type="scientific">Billgrantia aerodenitrificans</name>
    <dbReference type="NCBI Taxonomy" id="2733483"/>
    <lineage>
        <taxon>Bacteria</taxon>
        <taxon>Pseudomonadati</taxon>
        <taxon>Pseudomonadota</taxon>
        <taxon>Gammaproteobacteria</taxon>
        <taxon>Oceanospirillales</taxon>
        <taxon>Halomonadaceae</taxon>
        <taxon>Billgrantia</taxon>
    </lineage>
</organism>
<keyword evidence="6" id="KW-1185">Reference proteome</keyword>
<dbReference type="EMBL" id="JABFTV010000002">
    <property type="protein sequence ID" value="MCE8023678.1"/>
    <property type="molecule type" value="Genomic_DNA"/>
</dbReference>
<keyword evidence="3" id="KW-0378">Hydrolase</keyword>
<feature type="domain" description="MurNAc-LAA" evidence="4">
    <location>
        <begin position="69"/>
        <end position="179"/>
    </location>
</feature>
<dbReference type="Gene3D" id="3.40.630.40">
    <property type="entry name" value="Zn-dependent exopeptidases"/>
    <property type="match status" value="1"/>
</dbReference>
<dbReference type="InterPro" id="IPR050695">
    <property type="entry name" value="N-acetylmuramoyl_amidase_3"/>
</dbReference>
<evidence type="ECO:0000313" key="6">
    <source>
        <dbReference type="Proteomes" id="UP001320272"/>
    </source>
</evidence>
<dbReference type="InterPro" id="IPR002508">
    <property type="entry name" value="MurNAc-LAA_cat"/>
</dbReference>
<evidence type="ECO:0000256" key="3">
    <source>
        <dbReference type="ARBA" id="ARBA00022801"/>
    </source>
</evidence>